<evidence type="ECO:0000256" key="1">
    <source>
        <dbReference type="SAM" id="Phobius"/>
    </source>
</evidence>
<dbReference type="AlphaFoldDB" id="D4XJS1"/>
<name>D4XJS1_9BURK</name>
<dbReference type="PATRIC" id="fig|742159.3.peg.5550"/>
<organism evidence="2 3">
    <name type="scientific">Achromobacter piechaudii ATCC 43553</name>
    <dbReference type="NCBI Taxonomy" id="742159"/>
    <lineage>
        <taxon>Bacteria</taxon>
        <taxon>Pseudomonadati</taxon>
        <taxon>Pseudomonadota</taxon>
        <taxon>Betaproteobacteria</taxon>
        <taxon>Burkholderiales</taxon>
        <taxon>Alcaligenaceae</taxon>
        <taxon>Achromobacter</taxon>
    </lineage>
</organism>
<dbReference type="HOGENOM" id="CLU_3303083_0_0_4"/>
<dbReference type="Proteomes" id="UP000004510">
    <property type="component" value="Unassembled WGS sequence"/>
</dbReference>
<reference evidence="3" key="1">
    <citation type="submission" date="2010-03" db="EMBL/GenBank/DDBJ databases">
        <title>Complete sequence of Mobiluncus curtisii ATCC 43063.</title>
        <authorList>
            <person name="Muzny D."/>
            <person name="Qin X."/>
            <person name="Deng J."/>
            <person name="Jiang H."/>
            <person name="Liu Y."/>
            <person name="Qu J."/>
            <person name="Song X.-Z."/>
            <person name="Zhang L."/>
            <person name="Thornton R."/>
            <person name="Coyle M."/>
            <person name="Francisco L."/>
            <person name="Jackson L."/>
            <person name="Javaid M."/>
            <person name="Korchina V."/>
            <person name="Kovar C."/>
            <person name="Mata R."/>
            <person name="Mathew T."/>
            <person name="Ngo R."/>
            <person name="Nguyen L."/>
            <person name="Nguyen N."/>
            <person name="Okwuonu G."/>
            <person name="Ongeri F."/>
            <person name="Pham C."/>
            <person name="Simmons D."/>
            <person name="Wilczek-Boney K."/>
            <person name="Hale W."/>
            <person name="Jakkamsetti A."/>
            <person name="Pham P."/>
            <person name="Ruth R."/>
            <person name="San Lucas F."/>
            <person name="Warren J."/>
            <person name="Zhang J."/>
            <person name="Zhao Z."/>
            <person name="Zhou C."/>
            <person name="Zhu D."/>
            <person name="Lee S."/>
            <person name="Bess C."/>
            <person name="Blankenburg K."/>
            <person name="Forbes L."/>
            <person name="Fu Q."/>
            <person name="Gubbala S."/>
            <person name="Hirani K."/>
            <person name="Jayaseelan J.C."/>
            <person name="Lara F."/>
            <person name="Munidasa M."/>
            <person name="Palculict T."/>
            <person name="Patil S."/>
            <person name="Pu L.-L."/>
            <person name="Saada N."/>
            <person name="Tang L."/>
            <person name="Weissenberger G."/>
            <person name="Zhu Y."/>
            <person name="Hemphill L."/>
            <person name="Shang Y."/>
            <person name="Youmans B."/>
            <person name="Ayvaz T."/>
            <person name="Ross M."/>
            <person name="Santibanez J."/>
            <person name="Aqrawi P."/>
            <person name="Gross S."/>
            <person name="Joshi V."/>
            <person name="Fowler G."/>
            <person name="Nazareth L."/>
            <person name="Reid J."/>
            <person name="Worley K."/>
            <person name="Petrosino J."/>
            <person name="Highlander S."/>
            <person name="Gibbs R."/>
            <person name="Gibbs R."/>
        </authorList>
    </citation>
    <scope>NUCLEOTIDE SEQUENCE [LARGE SCALE GENOMIC DNA]</scope>
    <source>
        <strain evidence="3">ATCC 43553</strain>
    </source>
</reference>
<keyword evidence="1" id="KW-1133">Transmembrane helix</keyword>
<evidence type="ECO:0000313" key="2">
    <source>
        <dbReference type="EMBL" id="EFF72941.1"/>
    </source>
</evidence>
<evidence type="ECO:0000313" key="3">
    <source>
        <dbReference type="Proteomes" id="UP000004510"/>
    </source>
</evidence>
<feature type="transmembrane region" description="Helical" evidence="1">
    <location>
        <begin position="17"/>
        <end position="36"/>
    </location>
</feature>
<accession>D4XJS1</accession>
<keyword evidence="1" id="KW-0812">Transmembrane</keyword>
<protein>
    <submittedName>
        <fullName evidence="2">Uncharacterized protein</fullName>
    </submittedName>
</protein>
<proteinExistence type="predicted"/>
<sequence length="39" mass="3638">MPLAASHASSACAAEPVIGFLIVGATGASLVGLGLGQSI</sequence>
<gene>
    <name evidence="2" type="ORF">HMPREF0004_5718</name>
</gene>
<keyword evidence="1" id="KW-0472">Membrane</keyword>
<dbReference type="EMBL" id="ADMS01000137">
    <property type="protein sequence ID" value="EFF72941.1"/>
    <property type="molecule type" value="Genomic_DNA"/>
</dbReference>
<comment type="caution">
    <text evidence="2">The sequence shown here is derived from an EMBL/GenBank/DDBJ whole genome shotgun (WGS) entry which is preliminary data.</text>
</comment>